<evidence type="ECO:0000313" key="2">
    <source>
        <dbReference type="Proteomes" id="UP000593565"/>
    </source>
</evidence>
<dbReference type="PANTHER" id="PTHR22605">
    <property type="entry name" value="RZ-TYPE DOMAIN-CONTAINING PROTEIN"/>
    <property type="match status" value="1"/>
</dbReference>
<dbReference type="Proteomes" id="UP000593565">
    <property type="component" value="Unassembled WGS sequence"/>
</dbReference>
<dbReference type="PANTHER" id="PTHR22605:SF16">
    <property type="entry name" value="E3 UBIQUITIN-PROTEIN LIGASE RNF213"/>
    <property type="match status" value="1"/>
</dbReference>
<dbReference type="AlphaFoldDB" id="A0A7J5ZVX3"/>
<evidence type="ECO:0000313" key="1">
    <source>
        <dbReference type="EMBL" id="KAF4074775.1"/>
    </source>
</evidence>
<proteinExistence type="predicted"/>
<keyword evidence="2" id="KW-1185">Reference proteome</keyword>
<comment type="caution">
    <text evidence="1">The sequence shown here is derived from an EMBL/GenBank/DDBJ whole genome shotgun (WGS) entry which is preliminary data.</text>
</comment>
<sequence>MDTLAQMIYSKEPTLKDLPTSGVFNLPLMWRFEQRMTIQRFSHLIEQKDERNNVHRLAELLKSHADIGHIRYLPQVLSLQQKMMCYFENLYLRGYSNVPINTFRKENVADHELQTFSESAEIVKLLWKHLKSINYSQLSAELKEKDENNLMILDLLPTKHSVTRIITNYLVQTQNKFIQLTDPTADRLPHYCHFKHRPCGVRGRKQSTNYNFKTVETQIIDRFFTQKPVIKVTTLPLFEYDTGTTLRAFFSTVQDKLEPLKSNDRNCIMNDFRFLNEISAALSTLRIVIGFLKLSFPAPEQKLMAYLKKDLKLDDRAQTLNLQVLRSSQVKHIQSLWETLSLRQSSLLIEMNQNPFIMIEDRSFHETFTEDQKNETKNILAGVPNLDVLITKLHYVILNIELKDVRPDWTIQETFDAFLDCDEINEKAIECLRGLQEMEMKYGIALWKLAVQIKKGIKNTESV</sequence>
<dbReference type="GO" id="GO:0016887">
    <property type="term" value="F:ATP hydrolysis activity"/>
    <property type="evidence" value="ECO:0007669"/>
    <property type="project" value="InterPro"/>
</dbReference>
<dbReference type="GO" id="GO:0004842">
    <property type="term" value="F:ubiquitin-protein transferase activity"/>
    <property type="evidence" value="ECO:0007669"/>
    <property type="project" value="InterPro"/>
</dbReference>
<accession>A0A7J5ZVX3</accession>
<gene>
    <name evidence="1" type="ORF">AMELA_G00242990</name>
</gene>
<name>A0A7J5ZVX3_AMEME</name>
<reference evidence="1 2" key="1">
    <citation type="submission" date="2020-02" db="EMBL/GenBank/DDBJ databases">
        <title>A chromosome-scale genome assembly of the black bullhead catfish (Ameiurus melas).</title>
        <authorList>
            <person name="Wen M."/>
            <person name="Zham M."/>
            <person name="Cabau C."/>
            <person name="Klopp C."/>
            <person name="Donnadieu C."/>
            <person name="Roques C."/>
            <person name="Bouchez O."/>
            <person name="Lampietro C."/>
            <person name="Jouanno E."/>
            <person name="Herpin A."/>
            <person name="Louis A."/>
            <person name="Berthelot C."/>
            <person name="Parey E."/>
            <person name="Roest-Crollius H."/>
            <person name="Braasch I."/>
            <person name="Postlethwait J."/>
            <person name="Robinson-Rechavi M."/>
            <person name="Echchiki A."/>
            <person name="Begum T."/>
            <person name="Montfort J."/>
            <person name="Schartl M."/>
            <person name="Bobe J."/>
            <person name="Guiguen Y."/>
        </authorList>
    </citation>
    <scope>NUCLEOTIDE SEQUENCE [LARGE SCALE GENOMIC DNA]</scope>
    <source>
        <strain evidence="1">M_S1</strain>
        <tissue evidence="1">Blood</tissue>
    </source>
</reference>
<organism evidence="1 2">
    <name type="scientific">Ameiurus melas</name>
    <name type="common">Black bullhead</name>
    <name type="synonym">Silurus melas</name>
    <dbReference type="NCBI Taxonomy" id="219545"/>
    <lineage>
        <taxon>Eukaryota</taxon>
        <taxon>Metazoa</taxon>
        <taxon>Chordata</taxon>
        <taxon>Craniata</taxon>
        <taxon>Vertebrata</taxon>
        <taxon>Euteleostomi</taxon>
        <taxon>Actinopterygii</taxon>
        <taxon>Neopterygii</taxon>
        <taxon>Teleostei</taxon>
        <taxon>Ostariophysi</taxon>
        <taxon>Siluriformes</taxon>
        <taxon>Ictaluridae</taxon>
        <taxon>Ameiurus</taxon>
    </lineage>
</organism>
<dbReference type="EMBL" id="JAAGNN010000022">
    <property type="protein sequence ID" value="KAF4074775.1"/>
    <property type="molecule type" value="Genomic_DNA"/>
</dbReference>
<protein>
    <submittedName>
        <fullName evidence="1">Uncharacterized protein</fullName>
    </submittedName>
</protein>
<dbReference type="InterPro" id="IPR031248">
    <property type="entry name" value="RNF213"/>
</dbReference>